<dbReference type="Proteomes" id="UP000761534">
    <property type="component" value="Unassembled WGS sequence"/>
</dbReference>
<dbReference type="AlphaFoldDB" id="A0A642VBL1"/>
<reference evidence="2" key="1">
    <citation type="journal article" date="2019" name="G3 (Bethesda)">
        <title>Genome Assemblies of Two Rare Opportunistic Yeast Pathogens: Diutina rugosa (syn. Candida rugosa) and Trichomonascus ciferrii (syn. Candida ciferrii).</title>
        <authorList>
            <person name="Mixao V."/>
            <person name="Saus E."/>
            <person name="Hansen A.P."/>
            <person name="Lass-Florl C."/>
            <person name="Gabaldon T."/>
        </authorList>
    </citation>
    <scope>NUCLEOTIDE SEQUENCE</scope>
    <source>
        <strain evidence="2">CBS 4856</strain>
    </source>
</reference>
<evidence type="ECO:0000256" key="1">
    <source>
        <dbReference type="SAM" id="MobiDB-lite"/>
    </source>
</evidence>
<gene>
    <name evidence="2" type="ORF">TRICI_000813</name>
</gene>
<comment type="caution">
    <text evidence="2">The sequence shown here is derived from an EMBL/GenBank/DDBJ whole genome shotgun (WGS) entry which is preliminary data.</text>
</comment>
<feature type="compositionally biased region" description="Basic and acidic residues" evidence="1">
    <location>
        <begin position="57"/>
        <end position="68"/>
    </location>
</feature>
<feature type="region of interest" description="Disordered" evidence="1">
    <location>
        <begin position="43"/>
        <end position="68"/>
    </location>
</feature>
<name>A0A642VBL1_9ASCO</name>
<evidence type="ECO:0000313" key="3">
    <source>
        <dbReference type="Proteomes" id="UP000761534"/>
    </source>
</evidence>
<proteinExistence type="predicted"/>
<organism evidence="2 3">
    <name type="scientific">Trichomonascus ciferrii</name>
    <dbReference type="NCBI Taxonomy" id="44093"/>
    <lineage>
        <taxon>Eukaryota</taxon>
        <taxon>Fungi</taxon>
        <taxon>Dikarya</taxon>
        <taxon>Ascomycota</taxon>
        <taxon>Saccharomycotina</taxon>
        <taxon>Dipodascomycetes</taxon>
        <taxon>Dipodascales</taxon>
        <taxon>Trichomonascaceae</taxon>
        <taxon>Trichomonascus</taxon>
        <taxon>Trichomonascus ciferrii complex</taxon>
    </lineage>
</organism>
<protein>
    <submittedName>
        <fullName evidence="2">Uncharacterized protein</fullName>
    </submittedName>
</protein>
<dbReference type="EMBL" id="SWFS01000069">
    <property type="protein sequence ID" value="KAA8917027.1"/>
    <property type="molecule type" value="Genomic_DNA"/>
</dbReference>
<keyword evidence="3" id="KW-1185">Reference proteome</keyword>
<dbReference type="VEuPathDB" id="FungiDB:TRICI_000813"/>
<evidence type="ECO:0000313" key="2">
    <source>
        <dbReference type="EMBL" id="KAA8917027.1"/>
    </source>
</evidence>
<sequence length="227" mass="25841">MQAIQGMIDLFRKEIYRLDENLARFETIDAQSEKCSPLHVKEPESIQTSPGLVALDRPSDQLKPTEKRSLSSLETYRPLNSEGAVTRACIPSKALLQVPKSESRQTLEAEVNDLPEFPSWNYSKQPSINLFPQWTTGLPQDFHPFIFHVICHLLVYKDVYHQKAAIGHLLSQIPLEYYRIRYQLRNDIENYTIKDALLALIAQVPDVEDASSYLADTGPTDIQGTIN</sequence>
<accession>A0A642VBL1</accession>